<name>A0A437LV34_9SPHN</name>
<keyword evidence="5 10" id="KW-0479">Metal-binding</keyword>
<dbReference type="EMBL" id="SACN01000006">
    <property type="protein sequence ID" value="RVT89234.1"/>
    <property type="molecule type" value="Genomic_DNA"/>
</dbReference>
<dbReference type="SUPFAM" id="SSF143631">
    <property type="entry name" value="ApbE-like"/>
    <property type="match status" value="1"/>
</dbReference>
<dbReference type="Proteomes" id="UP000282971">
    <property type="component" value="Unassembled WGS sequence"/>
</dbReference>
<keyword evidence="7 10" id="KW-0460">Magnesium</keyword>
<dbReference type="PANTHER" id="PTHR30040">
    <property type="entry name" value="THIAMINE BIOSYNTHESIS LIPOPROTEIN APBE"/>
    <property type="match status" value="1"/>
</dbReference>
<dbReference type="AlphaFoldDB" id="A0A437LV34"/>
<sequence>MTTPPPFTEAEPRLLIPTRVDPLVLARRMPHGHVVDIGGATMGTRWSARLVLADPSGADAVRAAMERELATIIAEMSTWEPASLISRFNTAPAGSWFTLPERFFTVLTTALDIAAASGGAFDPTAGALVDIWGFGPGAVDRLPSDGEIADALAQTGWRRIEIDRDARRARQPGGVFLDFSGIAKGFAVDRLSAVARESGIANHLIEIGGELRGEGVKPDGQPWWVELETHPEIECEALRVALCGLCVATSGDYRRHHAIGQNRLPHSIDPRTGQPSASGTGSASVIAADCMTADAEATALSVLDRAAAAEYAERRGLAARLLISGDCDGNEILSAPARAMLDA</sequence>
<evidence type="ECO:0000256" key="3">
    <source>
        <dbReference type="ARBA" id="ARBA00022630"/>
    </source>
</evidence>
<keyword evidence="3 10" id="KW-0285">Flavoprotein</keyword>
<gene>
    <name evidence="13" type="ORF">EOD43_23280</name>
</gene>
<accession>A0A437LV34</accession>
<evidence type="ECO:0000256" key="4">
    <source>
        <dbReference type="ARBA" id="ARBA00022679"/>
    </source>
</evidence>
<dbReference type="Gene3D" id="3.10.520.10">
    <property type="entry name" value="ApbE-like domains"/>
    <property type="match status" value="1"/>
</dbReference>
<keyword evidence="4 10" id="KW-0808">Transferase</keyword>
<dbReference type="InterPro" id="IPR024932">
    <property type="entry name" value="ApbE"/>
</dbReference>
<proteinExistence type="inferred from homology"/>
<evidence type="ECO:0000256" key="7">
    <source>
        <dbReference type="ARBA" id="ARBA00022842"/>
    </source>
</evidence>
<dbReference type="PANTHER" id="PTHR30040:SF2">
    <property type="entry name" value="FAD:PROTEIN FMN TRANSFERASE"/>
    <property type="match status" value="1"/>
</dbReference>
<comment type="similarity">
    <text evidence="10">Belongs to the ApbE family.</text>
</comment>
<feature type="region of interest" description="Disordered" evidence="12">
    <location>
        <begin position="261"/>
        <end position="280"/>
    </location>
</feature>
<dbReference type="InterPro" id="IPR003374">
    <property type="entry name" value="ApbE-like_sf"/>
</dbReference>
<evidence type="ECO:0000256" key="8">
    <source>
        <dbReference type="ARBA" id="ARBA00031306"/>
    </source>
</evidence>
<evidence type="ECO:0000313" key="13">
    <source>
        <dbReference type="EMBL" id="RVT89234.1"/>
    </source>
</evidence>
<feature type="binding site" evidence="11">
    <location>
        <position position="181"/>
    </location>
    <ligand>
        <name>Mg(2+)</name>
        <dbReference type="ChEBI" id="CHEBI:18420"/>
    </ligand>
</feature>
<dbReference type="GO" id="GO:0046872">
    <property type="term" value="F:metal ion binding"/>
    <property type="evidence" value="ECO:0007669"/>
    <property type="project" value="UniProtKB-UniRule"/>
</dbReference>
<evidence type="ECO:0000313" key="14">
    <source>
        <dbReference type="Proteomes" id="UP000282971"/>
    </source>
</evidence>
<evidence type="ECO:0000256" key="9">
    <source>
        <dbReference type="ARBA" id="ARBA00048540"/>
    </source>
</evidence>
<dbReference type="OrthoDB" id="9778595at2"/>
<evidence type="ECO:0000256" key="12">
    <source>
        <dbReference type="SAM" id="MobiDB-lite"/>
    </source>
</evidence>
<feature type="binding site" evidence="11">
    <location>
        <position position="294"/>
    </location>
    <ligand>
        <name>Mg(2+)</name>
        <dbReference type="ChEBI" id="CHEBI:18420"/>
    </ligand>
</feature>
<reference evidence="13 14" key="1">
    <citation type="submission" date="2019-01" db="EMBL/GenBank/DDBJ databases">
        <authorList>
            <person name="Chen W.-M."/>
        </authorList>
    </citation>
    <scope>NUCLEOTIDE SEQUENCE [LARGE SCALE GENOMIC DNA]</scope>
    <source>
        <strain evidence="13 14">CCP-7</strain>
    </source>
</reference>
<evidence type="ECO:0000256" key="11">
    <source>
        <dbReference type="PIRSR" id="PIRSR006268-2"/>
    </source>
</evidence>
<evidence type="ECO:0000256" key="2">
    <source>
        <dbReference type="ARBA" id="ARBA00016337"/>
    </source>
</evidence>
<comment type="cofactor">
    <cofactor evidence="11">
        <name>Mg(2+)</name>
        <dbReference type="ChEBI" id="CHEBI:18420"/>
    </cofactor>
    <cofactor evidence="11">
        <name>Mn(2+)</name>
        <dbReference type="ChEBI" id="CHEBI:29035"/>
    </cofactor>
    <text evidence="11">Magnesium. Can also use manganese.</text>
</comment>
<comment type="catalytic activity">
    <reaction evidence="9 10">
        <text>L-threonyl-[protein] + FAD = FMN-L-threonyl-[protein] + AMP + H(+)</text>
        <dbReference type="Rhea" id="RHEA:36847"/>
        <dbReference type="Rhea" id="RHEA-COMP:11060"/>
        <dbReference type="Rhea" id="RHEA-COMP:11061"/>
        <dbReference type="ChEBI" id="CHEBI:15378"/>
        <dbReference type="ChEBI" id="CHEBI:30013"/>
        <dbReference type="ChEBI" id="CHEBI:57692"/>
        <dbReference type="ChEBI" id="CHEBI:74257"/>
        <dbReference type="ChEBI" id="CHEBI:456215"/>
        <dbReference type="EC" id="2.7.1.180"/>
    </reaction>
</comment>
<dbReference type="GO" id="GO:0016740">
    <property type="term" value="F:transferase activity"/>
    <property type="evidence" value="ECO:0007669"/>
    <property type="project" value="UniProtKB-UniRule"/>
</dbReference>
<keyword evidence="6 10" id="KW-0274">FAD</keyword>
<organism evidence="13 14">
    <name type="scientific">Sphingomonas crocodyli</name>
    <dbReference type="NCBI Taxonomy" id="1979270"/>
    <lineage>
        <taxon>Bacteria</taxon>
        <taxon>Pseudomonadati</taxon>
        <taxon>Pseudomonadota</taxon>
        <taxon>Alphaproteobacteria</taxon>
        <taxon>Sphingomonadales</taxon>
        <taxon>Sphingomonadaceae</taxon>
        <taxon>Sphingomonas</taxon>
    </lineage>
</organism>
<evidence type="ECO:0000256" key="6">
    <source>
        <dbReference type="ARBA" id="ARBA00022827"/>
    </source>
</evidence>
<feature type="binding site" evidence="11">
    <location>
        <position position="298"/>
    </location>
    <ligand>
        <name>Mg(2+)</name>
        <dbReference type="ChEBI" id="CHEBI:18420"/>
    </ligand>
</feature>
<dbReference type="EC" id="2.7.1.180" evidence="1 10"/>
<protein>
    <recommendedName>
        <fullName evidence="2 10">FAD:protein FMN transferase</fullName>
        <ecNumber evidence="1 10">2.7.1.180</ecNumber>
    </recommendedName>
    <alternativeName>
        <fullName evidence="8 10">Flavin transferase</fullName>
    </alternativeName>
</protein>
<comment type="caution">
    <text evidence="13">The sequence shown here is derived from an EMBL/GenBank/DDBJ whole genome shotgun (WGS) entry which is preliminary data.</text>
</comment>
<evidence type="ECO:0000256" key="5">
    <source>
        <dbReference type="ARBA" id="ARBA00022723"/>
    </source>
</evidence>
<evidence type="ECO:0000256" key="1">
    <source>
        <dbReference type="ARBA" id="ARBA00011955"/>
    </source>
</evidence>
<evidence type="ECO:0000256" key="10">
    <source>
        <dbReference type="PIRNR" id="PIRNR006268"/>
    </source>
</evidence>
<dbReference type="Pfam" id="PF02424">
    <property type="entry name" value="ApbE"/>
    <property type="match status" value="1"/>
</dbReference>
<keyword evidence="14" id="KW-1185">Reference proteome</keyword>
<dbReference type="PIRSF" id="PIRSF006268">
    <property type="entry name" value="ApbE"/>
    <property type="match status" value="1"/>
</dbReference>